<evidence type="ECO:0000313" key="4">
    <source>
        <dbReference type="Proteomes" id="UP000191040"/>
    </source>
</evidence>
<dbReference type="PANTHER" id="PTHR18895:SF74">
    <property type="entry name" value="MTRF1L RELEASE FACTOR GLUTAMINE METHYLTRANSFERASE"/>
    <property type="match status" value="1"/>
</dbReference>
<keyword evidence="3" id="KW-0808">Transferase</keyword>
<feature type="region of interest" description="Disordered" evidence="1">
    <location>
        <begin position="1"/>
        <end position="22"/>
    </location>
</feature>
<evidence type="ECO:0000256" key="1">
    <source>
        <dbReference type="SAM" id="MobiDB-lite"/>
    </source>
</evidence>
<feature type="compositionally biased region" description="Polar residues" evidence="1">
    <location>
        <begin position="1"/>
        <end position="14"/>
    </location>
</feature>
<dbReference type="EMBL" id="LT796768">
    <property type="protein sequence ID" value="SKB09099.1"/>
    <property type="molecule type" value="Genomic_DNA"/>
</dbReference>
<keyword evidence="4" id="KW-1185">Reference proteome</keyword>
<accession>A0A1T4Z514</accession>
<dbReference type="RefSeq" id="WP_078700447.1">
    <property type="nucleotide sequence ID" value="NZ_LT796768.1"/>
</dbReference>
<dbReference type="Pfam" id="PF05175">
    <property type="entry name" value="MTS"/>
    <property type="match status" value="1"/>
</dbReference>
<dbReference type="CDD" id="cd02440">
    <property type="entry name" value="AdoMet_MTases"/>
    <property type="match status" value="1"/>
</dbReference>
<organism evidence="3 4">
    <name type="scientific">Aeromicrobium choanae</name>
    <dbReference type="NCBI Taxonomy" id="1736691"/>
    <lineage>
        <taxon>Bacteria</taxon>
        <taxon>Bacillati</taxon>
        <taxon>Actinomycetota</taxon>
        <taxon>Actinomycetes</taxon>
        <taxon>Propionibacteriales</taxon>
        <taxon>Nocardioidaceae</taxon>
        <taxon>Aeromicrobium</taxon>
    </lineage>
</organism>
<feature type="domain" description="Methyltransferase small" evidence="2">
    <location>
        <begin position="43"/>
        <end position="123"/>
    </location>
</feature>
<dbReference type="GO" id="GO:0008757">
    <property type="term" value="F:S-adenosylmethionine-dependent methyltransferase activity"/>
    <property type="evidence" value="ECO:0007669"/>
    <property type="project" value="UniProtKB-ARBA"/>
</dbReference>
<dbReference type="GO" id="GO:0032259">
    <property type="term" value="P:methylation"/>
    <property type="evidence" value="ECO:0007669"/>
    <property type="project" value="UniProtKB-KW"/>
</dbReference>
<dbReference type="InterPro" id="IPR002052">
    <property type="entry name" value="DNA_methylase_N6_adenine_CS"/>
</dbReference>
<reference evidence="4" key="1">
    <citation type="submission" date="2017-02" db="EMBL/GenBank/DDBJ databases">
        <authorList>
            <person name="Varghese N."/>
            <person name="Submissions S."/>
        </authorList>
    </citation>
    <scope>NUCLEOTIDE SEQUENCE [LARGE SCALE GENOMIC DNA]</scope>
    <source>
        <strain evidence="4">9H-4</strain>
    </source>
</reference>
<gene>
    <name evidence="3" type="ORF">SAMN06295964_2480</name>
</gene>
<keyword evidence="3" id="KW-0489">Methyltransferase</keyword>
<dbReference type="STRING" id="1736691.SAMN06295964_2480"/>
<dbReference type="InterPro" id="IPR050320">
    <property type="entry name" value="N5-glutamine_MTase"/>
</dbReference>
<dbReference type="Proteomes" id="UP000191040">
    <property type="component" value="Chromosome I"/>
</dbReference>
<dbReference type="InterPro" id="IPR007848">
    <property type="entry name" value="Small_mtfrase_dom"/>
</dbReference>
<protein>
    <submittedName>
        <fullName evidence="3">Methylase of polypeptide chain release factors</fullName>
    </submittedName>
</protein>
<evidence type="ECO:0000313" key="3">
    <source>
        <dbReference type="EMBL" id="SKB09099.1"/>
    </source>
</evidence>
<proteinExistence type="predicted"/>
<dbReference type="PROSITE" id="PS00092">
    <property type="entry name" value="N6_MTASE"/>
    <property type="match status" value="1"/>
</dbReference>
<evidence type="ECO:0000259" key="2">
    <source>
        <dbReference type="Pfam" id="PF05175"/>
    </source>
</evidence>
<name>A0A1T4Z514_9ACTN</name>
<dbReference type="InterPro" id="IPR029063">
    <property type="entry name" value="SAM-dependent_MTases_sf"/>
</dbReference>
<dbReference type="GO" id="GO:0003676">
    <property type="term" value="F:nucleic acid binding"/>
    <property type="evidence" value="ECO:0007669"/>
    <property type="project" value="InterPro"/>
</dbReference>
<dbReference type="Gene3D" id="3.40.50.150">
    <property type="entry name" value="Vaccinia Virus protein VP39"/>
    <property type="match status" value="1"/>
</dbReference>
<dbReference type="OrthoDB" id="4966694at2"/>
<dbReference type="GO" id="GO:0008170">
    <property type="term" value="F:N-methyltransferase activity"/>
    <property type="evidence" value="ECO:0007669"/>
    <property type="project" value="UniProtKB-ARBA"/>
</dbReference>
<dbReference type="PANTHER" id="PTHR18895">
    <property type="entry name" value="HEMK METHYLTRANSFERASE"/>
    <property type="match status" value="1"/>
</dbReference>
<dbReference type="SUPFAM" id="SSF53335">
    <property type="entry name" value="S-adenosyl-L-methionine-dependent methyltransferases"/>
    <property type="match status" value="1"/>
</dbReference>
<sequence length="211" mass="22414">MLQASEPQARTTTFGGRPIGHDERVLTPRPWTEAQSLWARELLDTVPAGPVLEVCAGAGHIGLLAVAGTGRHLVQVDADLHACVWASRNARVWGVDSDIRHGAMAEALMPDERFALVIADPPYLPSDGVSEFPEDPLTAIDGGSDGLDLARECLTVIGRHLVRGGAALLQLRDEAQGRELAVDAAACGLSIDESRQFDGGAVLLLRRTTEG</sequence>
<dbReference type="AlphaFoldDB" id="A0A1T4Z514"/>